<dbReference type="InterPro" id="IPR037768">
    <property type="entry name" value="C2B_Copine"/>
</dbReference>
<evidence type="ECO:0000256" key="3">
    <source>
        <dbReference type="SAM" id="MobiDB-lite"/>
    </source>
</evidence>
<dbReference type="InParanoid" id="A0A0V0R0K6"/>
<dbReference type="InterPro" id="IPR010734">
    <property type="entry name" value="Copine_C"/>
</dbReference>
<dbReference type="OMA" id="KEQATMQ"/>
<keyword evidence="6" id="KW-1185">Reference proteome</keyword>
<gene>
    <name evidence="5" type="ORF">PPERSA_02192</name>
</gene>
<dbReference type="SMART" id="SM00327">
    <property type="entry name" value="VWA"/>
    <property type="match status" value="1"/>
</dbReference>
<feature type="compositionally biased region" description="Low complexity" evidence="3">
    <location>
        <begin position="628"/>
        <end position="657"/>
    </location>
</feature>
<dbReference type="InterPro" id="IPR035892">
    <property type="entry name" value="C2_domain_sf"/>
</dbReference>
<feature type="domain" description="C2" evidence="4">
    <location>
        <begin position="131"/>
        <end position="256"/>
    </location>
</feature>
<evidence type="ECO:0000313" key="6">
    <source>
        <dbReference type="Proteomes" id="UP000054937"/>
    </source>
</evidence>
<evidence type="ECO:0000313" key="5">
    <source>
        <dbReference type="EMBL" id="KRX08060.1"/>
    </source>
</evidence>
<dbReference type="Gene3D" id="2.60.40.150">
    <property type="entry name" value="C2 domain"/>
    <property type="match status" value="2"/>
</dbReference>
<comment type="caution">
    <text evidence="5">The sequence shown here is derived from an EMBL/GenBank/DDBJ whole genome shotgun (WGS) entry which is preliminary data.</text>
</comment>
<accession>A0A0V0R0K6</accession>
<evidence type="ECO:0000256" key="2">
    <source>
        <dbReference type="ARBA" id="ARBA00022737"/>
    </source>
</evidence>
<evidence type="ECO:0000256" key="1">
    <source>
        <dbReference type="ARBA" id="ARBA00009048"/>
    </source>
</evidence>
<comment type="similarity">
    <text evidence="1">Belongs to the copine family.</text>
</comment>
<feature type="region of interest" description="Disordered" evidence="3">
    <location>
        <begin position="578"/>
        <end position="657"/>
    </location>
</feature>
<dbReference type="Pfam" id="PF07002">
    <property type="entry name" value="Copine"/>
    <property type="match status" value="1"/>
</dbReference>
<organism evidence="5 6">
    <name type="scientific">Pseudocohnilembus persalinus</name>
    <name type="common">Ciliate</name>
    <dbReference type="NCBI Taxonomy" id="266149"/>
    <lineage>
        <taxon>Eukaryota</taxon>
        <taxon>Sar</taxon>
        <taxon>Alveolata</taxon>
        <taxon>Ciliophora</taxon>
        <taxon>Intramacronucleata</taxon>
        <taxon>Oligohymenophorea</taxon>
        <taxon>Scuticociliatia</taxon>
        <taxon>Philasterida</taxon>
        <taxon>Pseudocohnilembidae</taxon>
        <taxon>Pseudocohnilembus</taxon>
    </lineage>
</organism>
<dbReference type="GO" id="GO:0071277">
    <property type="term" value="P:cellular response to calcium ion"/>
    <property type="evidence" value="ECO:0007669"/>
    <property type="project" value="TreeGrafter"/>
</dbReference>
<feature type="compositionally biased region" description="Polar residues" evidence="3">
    <location>
        <begin position="616"/>
        <end position="627"/>
    </location>
</feature>
<reference evidence="5 6" key="1">
    <citation type="journal article" date="2015" name="Sci. Rep.">
        <title>Genome of the facultative scuticociliatosis pathogen Pseudocohnilembus persalinus provides insight into its virulence through horizontal gene transfer.</title>
        <authorList>
            <person name="Xiong J."/>
            <person name="Wang G."/>
            <person name="Cheng J."/>
            <person name="Tian M."/>
            <person name="Pan X."/>
            <person name="Warren A."/>
            <person name="Jiang C."/>
            <person name="Yuan D."/>
            <person name="Miao W."/>
        </authorList>
    </citation>
    <scope>NUCLEOTIDE SEQUENCE [LARGE SCALE GENOMIC DNA]</scope>
    <source>
        <strain evidence="5">36N120E</strain>
    </source>
</reference>
<dbReference type="GO" id="GO:0005544">
    <property type="term" value="F:calcium-dependent phospholipid binding"/>
    <property type="evidence" value="ECO:0007669"/>
    <property type="project" value="InterPro"/>
</dbReference>
<dbReference type="GO" id="GO:0005886">
    <property type="term" value="C:plasma membrane"/>
    <property type="evidence" value="ECO:0007669"/>
    <property type="project" value="TreeGrafter"/>
</dbReference>
<dbReference type="PANTHER" id="PTHR10857">
    <property type="entry name" value="COPINE"/>
    <property type="match status" value="1"/>
</dbReference>
<protein>
    <submittedName>
        <fullName evidence="5">C2 domain</fullName>
    </submittedName>
</protein>
<proteinExistence type="inferred from homology"/>
<dbReference type="PANTHER" id="PTHR10857:SF106">
    <property type="entry name" value="C2 DOMAIN-CONTAINING PROTEIN"/>
    <property type="match status" value="1"/>
</dbReference>
<dbReference type="Pfam" id="PF00168">
    <property type="entry name" value="C2"/>
    <property type="match status" value="2"/>
</dbReference>
<dbReference type="InterPro" id="IPR002035">
    <property type="entry name" value="VWF_A"/>
</dbReference>
<feature type="domain" description="C2" evidence="4">
    <location>
        <begin position="1"/>
        <end position="124"/>
    </location>
</feature>
<dbReference type="InterPro" id="IPR036465">
    <property type="entry name" value="vWFA_dom_sf"/>
</dbReference>
<evidence type="ECO:0000259" key="4">
    <source>
        <dbReference type="PROSITE" id="PS50004"/>
    </source>
</evidence>
<dbReference type="SMART" id="SM00239">
    <property type="entry name" value="C2"/>
    <property type="match status" value="2"/>
</dbReference>
<dbReference type="Proteomes" id="UP000054937">
    <property type="component" value="Unassembled WGS sequence"/>
</dbReference>
<dbReference type="AlphaFoldDB" id="A0A0V0R0K6"/>
<dbReference type="SUPFAM" id="SSF49562">
    <property type="entry name" value="C2 domain (Calcium/lipid-binding domain, CaLB)"/>
    <property type="match status" value="2"/>
</dbReference>
<dbReference type="CDD" id="cd04048">
    <property type="entry name" value="C2A_Copine"/>
    <property type="match status" value="1"/>
</dbReference>
<dbReference type="CDD" id="cd04047">
    <property type="entry name" value="C2B_Copine"/>
    <property type="match status" value="1"/>
</dbReference>
<name>A0A0V0R0K6_PSEPJ</name>
<sequence>MQQFQQLNQNNSDREKIELFISCRSLLDKDTFSKSDPYVVIQMEMTNPNNGQKMFQEIGRTEVVKDNLNPNFQKSIQIDYIFEIQQHMKFQVWDYDSPTSSDFIGEAYGTVSKIMGSKNTMCILDLKDKSGKYGGKVIIRADKVTYDNNELLLQVSCKSLPDTRWFGKTNPFLKFSRISENTMPLLVFQSEPVMNTCNPLFPQFKLSCQKLCNGDYNLPLLVEAWDFRTSGEHVYLGQVQFSINDLTQSQQKQFKLKDSKKKKDAGYLEIRNVKLIEKPSFVDFIRGGTSLNLVCAIDFTGSNGVPSRPESLHALQHGQMNQYQQAILGCGDILLNYDSTKHVPVYGFGQDIKDYSAKPRLPHFNTNQTLHCFPVNGYPQKPEAVGLQGIMESYTNILRFIELSGPTLFNPLIQEAMKLAQSSVQQGLDNYFILLILTDGAIHDMDQTKSSIVDASHLPLSIIIVGIGNEDFGNMEVLDGDQGLFDERGRKAQRDLVQFVPFNKFKGNPHLLAQEVLYELPDQVVEYKRLVGQKAKPARMMSITDIQVQNIPQSQENFGNNLAKGQFFKNIINNVANDNNNSNNNGGGPGMFGSLNNQNNNLNNQQQQPQQLHNYPVQSDNQQQFNYPVQDPNQQQWNQPPQQQGDFYQQQQQPFGQPAQQVGHYLVNQQLYGQGQGQQQQGQQGSFYNQNYQNYNNQPQQGQQY</sequence>
<dbReference type="InterPro" id="IPR000008">
    <property type="entry name" value="C2_dom"/>
</dbReference>
<keyword evidence="2" id="KW-0677">Repeat</keyword>
<dbReference type="SUPFAM" id="SSF53300">
    <property type="entry name" value="vWA-like"/>
    <property type="match status" value="1"/>
</dbReference>
<feature type="compositionally biased region" description="Low complexity" evidence="3">
    <location>
        <begin position="592"/>
        <end position="612"/>
    </location>
</feature>
<dbReference type="InterPro" id="IPR045052">
    <property type="entry name" value="Copine"/>
</dbReference>
<dbReference type="PROSITE" id="PS50004">
    <property type="entry name" value="C2"/>
    <property type="match status" value="2"/>
</dbReference>
<dbReference type="OrthoDB" id="5855668at2759"/>
<dbReference type="EMBL" id="LDAU01000075">
    <property type="protein sequence ID" value="KRX08060.1"/>
    <property type="molecule type" value="Genomic_DNA"/>
</dbReference>